<organism evidence="1">
    <name type="scientific">Loa loa</name>
    <name type="common">Eye worm</name>
    <name type="synonym">Filaria loa</name>
    <dbReference type="NCBI Taxonomy" id="7209"/>
    <lineage>
        <taxon>Eukaryota</taxon>
        <taxon>Metazoa</taxon>
        <taxon>Ecdysozoa</taxon>
        <taxon>Nematoda</taxon>
        <taxon>Chromadorea</taxon>
        <taxon>Rhabditida</taxon>
        <taxon>Spirurina</taxon>
        <taxon>Spiruromorpha</taxon>
        <taxon>Filarioidea</taxon>
        <taxon>Onchocercidae</taxon>
        <taxon>Loa</taxon>
    </lineage>
</organism>
<proteinExistence type="predicted"/>
<dbReference type="AlphaFoldDB" id="A0A1S0UCI4"/>
<sequence>MAPALFHYYLLQIAGTIHKTGSFTINPYSCEQSKINQSRTMRSNVDRAMRQLMDPSRKLRIDVTGDRRYSVGLDLGFLENTSRNDMG</sequence>
<dbReference type="InParanoid" id="A0A1S0UCI4"/>
<accession>A0A1S0UCI4</accession>
<name>A0A1S0UCI4_LOALO</name>
<dbReference type="RefSeq" id="XP_003135722.1">
    <property type="nucleotide sequence ID" value="XM_003135674.1"/>
</dbReference>
<gene>
    <name evidence="1" type="ORF">LOAG_00134</name>
</gene>
<reference evidence="1" key="1">
    <citation type="submission" date="2012-04" db="EMBL/GenBank/DDBJ databases">
        <title>The Genome Sequence of Loa loa.</title>
        <authorList>
            <consortium name="The Broad Institute Genome Sequencing Platform"/>
            <consortium name="Broad Institute Genome Sequencing Center for Infectious Disease"/>
            <person name="Nutman T.B."/>
            <person name="Fink D.L."/>
            <person name="Russ C."/>
            <person name="Young S."/>
            <person name="Zeng Q."/>
            <person name="Gargeya S."/>
            <person name="Alvarado L."/>
            <person name="Berlin A."/>
            <person name="Chapman S.B."/>
            <person name="Chen Z."/>
            <person name="Freedman E."/>
            <person name="Gellesch M."/>
            <person name="Goldberg J."/>
            <person name="Griggs A."/>
            <person name="Gujja S."/>
            <person name="Heilman E.R."/>
            <person name="Heiman D."/>
            <person name="Howarth C."/>
            <person name="Mehta T."/>
            <person name="Neiman D."/>
            <person name="Pearson M."/>
            <person name="Roberts A."/>
            <person name="Saif S."/>
            <person name="Shea T."/>
            <person name="Shenoy N."/>
            <person name="Sisk P."/>
            <person name="Stolte C."/>
            <person name="Sykes S."/>
            <person name="White J."/>
            <person name="Yandava C."/>
            <person name="Haas B."/>
            <person name="Henn M.R."/>
            <person name="Nusbaum C."/>
            <person name="Birren B."/>
        </authorList>
    </citation>
    <scope>NUCLEOTIDE SEQUENCE [LARGE SCALE GENOMIC DNA]</scope>
</reference>
<protein>
    <submittedName>
        <fullName evidence="1">Uncharacterized protein</fullName>
    </submittedName>
</protein>
<evidence type="ECO:0000313" key="1">
    <source>
        <dbReference type="EMBL" id="EFO28357.1"/>
    </source>
</evidence>
<dbReference type="EMBL" id="JH712095">
    <property type="protein sequence ID" value="EFO28357.1"/>
    <property type="molecule type" value="Genomic_DNA"/>
</dbReference>
<dbReference type="CTD" id="9937502"/>
<dbReference type="KEGG" id="loa:LOAG_00134"/>
<dbReference type="GeneID" id="9937502"/>